<sequence>MASSNVGCSLKIYEAKANYVSPAAGGGGGSAVIQMRIKLRYQLFVKAYDVEFLVEEIITPEFVTAVSVPLDCFLSGSSVMIVSKVLADLKVDAKVIEYSSPKIAKFVVDMAKRRGAAVSDFMTVVEVSINKTDYIREKEFDRISITLSSKAKSSLMMQNPKSEEPNT</sequence>
<dbReference type="OMA" id="AVIQMRI"/>
<gene>
    <name evidence="1" type="ORF">B456_004G004700</name>
</gene>
<keyword evidence="2" id="KW-1185">Reference proteome</keyword>
<protein>
    <submittedName>
        <fullName evidence="1">Uncharacterized protein</fullName>
    </submittedName>
</protein>
<evidence type="ECO:0000313" key="2">
    <source>
        <dbReference type="Proteomes" id="UP000032304"/>
    </source>
</evidence>
<name>A0A0D2QWX9_GOSRA</name>
<organism evidence="1 2">
    <name type="scientific">Gossypium raimondii</name>
    <name type="common">Peruvian cotton</name>
    <name type="synonym">Gossypium klotzschianum subsp. raimondii</name>
    <dbReference type="NCBI Taxonomy" id="29730"/>
    <lineage>
        <taxon>Eukaryota</taxon>
        <taxon>Viridiplantae</taxon>
        <taxon>Streptophyta</taxon>
        <taxon>Embryophyta</taxon>
        <taxon>Tracheophyta</taxon>
        <taxon>Spermatophyta</taxon>
        <taxon>Magnoliopsida</taxon>
        <taxon>eudicotyledons</taxon>
        <taxon>Gunneridae</taxon>
        <taxon>Pentapetalae</taxon>
        <taxon>rosids</taxon>
        <taxon>malvids</taxon>
        <taxon>Malvales</taxon>
        <taxon>Malvaceae</taxon>
        <taxon>Malvoideae</taxon>
        <taxon>Gossypium</taxon>
    </lineage>
</organism>
<reference evidence="1 2" key="1">
    <citation type="journal article" date="2012" name="Nature">
        <title>Repeated polyploidization of Gossypium genomes and the evolution of spinnable cotton fibres.</title>
        <authorList>
            <person name="Paterson A.H."/>
            <person name="Wendel J.F."/>
            <person name="Gundlach H."/>
            <person name="Guo H."/>
            <person name="Jenkins J."/>
            <person name="Jin D."/>
            <person name="Llewellyn D."/>
            <person name="Showmaker K.C."/>
            <person name="Shu S."/>
            <person name="Udall J."/>
            <person name="Yoo M.J."/>
            <person name="Byers R."/>
            <person name="Chen W."/>
            <person name="Doron-Faigenboim A."/>
            <person name="Duke M.V."/>
            <person name="Gong L."/>
            <person name="Grimwood J."/>
            <person name="Grover C."/>
            <person name="Grupp K."/>
            <person name="Hu G."/>
            <person name="Lee T.H."/>
            <person name="Li J."/>
            <person name="Lin L."/>
            <person name="Liu T."/>
            <person name="Marler B.S."/>
            <person name="Page J.T."/>
            <person name="Roberts A.W."/>
            <person name="Romanel E."/>
            <person name="Sanders W.S."/>
            <person name="Szadkowski E."/>
            <person name="Tan X."/>
            <person name="Tang H."/>
            <person name="Xu C."/>
            <person name="Wang J."/>
            <person name="Wang Z."/>
            <person name="Zhang D."/>
            <person name="Zhang L."/>
            <person name="Ashrafi H."/>
            <person name="Bedon F."/>
            <person name="Bowers J.E."/>
            <person name="Brubaker C.L."/>
            <person name="Chee P.W."/>
            <person name="Das S."/>
            <person name="Gingle A.R."/>
            <person name="Haigler C.H."/>
            <person name="Harker D."/>
            <person name="Hoffmann L.V."/>
            <person name="Hovav R."/>
            <person name="Jones D.C."/>
            <person name="Lemke C."/>
            <person name="Mansoor S."/>
            <person name="ur Rahman M."/>
            <person name="Rainville L.N."/>
            <person name="Rambani A."/>
            <person name="Reddy U.K."/>
            <person name="Rong J.K."/>
            <person name="Saranga Y."/>
            <person name="Scheffler B.E."/>
            <person name="Scheffler J.A."/>
            <person name="Stelly D.M."/>
            <person name="Triplett B.A."/>
            <person name="Van Deynze A."/>
            <person name="Vaslin M.F."/>
            <person name="Waghmare V.N."/>
            <person name="Walford S.A."/>
            <person name="Wright R.J."/>
            <person name="Zaki E.A."/>
            <person name="Zhang T."/>
            <person name="Dennis E.S."/>
            <person name="Mayer K.F."/>
            <person name="Peterson D.G."/>
            <person name="Rokhsar D.S."/>
            <person name="Wang X."/>
            <person name="Schmutz J."/>
        </authorList>
    </citation>
    <scope>NUCLEOTIDE SEQUENCE [LARGE SCALE GENOMIC DNA]</scope>
</reference>
<dbReference type="EMBL" id="CM001743">
    <property type="protein sequence ID" value="KJB21621.1"/>
    <property type="molecule type" value="Genomic_DNA"/>
</dbReference>
<dbReference type="Proteomes" id="UP000032304">
    <property type="component" value="Chromosome 4"/>
</dbReference>
<dbReference type="KEGG" id="gra:105789971"/>
<accession>A0A0D2QWX9</accession>
<proteinExistence type="predicted"/>
<dbReference type="OrthoDB" id="976280at2759"/>
<dbReference type="AlphaFoldDB" id="A0A0D2QWX9"/>
<evidence type="ECO:0000313" key="1">
    <source>
        <dbReference type="EMBL" id="KJB21621.1"/>
    </source>
</evidence>
<dbReference type="Gramene" id="KJB21621">
    <property type="protein sequence ID" value="KJB21621"/>
    <property type="gene ID" value="B456_004G004700"/>
</dbReference>